<gene>
    <name evidence="1" type="ORF">CFAM422_002118</name>
</gene>
<dbReference type="Proteomes" id="UP000801864">
    <property type="component" value="Unassembled WGS sequence"/>
</dbReference>
<evidence type="ECO:0000313" key="2">
    <source>
        <dbReference type="Proteomes" id="UP000801864"/>
    </source>
</evidence>
<evidence type="ECO:0000313" key="1">
    <source>
        <dbReference type="EMBL" id="KAF3075781.1"/>
    </source>
</evidence>
<proteinExistence type="predicted"/>
<protein>
    <submittedName>
        <fullName evidence="1">Uncharacterized protein</fullName>
    </submittedName>
</protein>
<accession>A0A9P5CF81</accession>
<organism evidence="1 2">
    <name type="scientific">Trichoderma lentiforme</name>
    <dbReference type="NCBI Taxonomy" id="1567552"/>
    <lineage>
        <taxon>Eukaryota</taxon>
        <taxon>Fungi</taxon>
        <taxon>Dikarya</taxon>
        <taxon>Ascomycota</taxon>
        <taxon>Pezizomycotina</taxon>
        <taxon>Sordariomycetes</taxon>
        <taxon>Hypocreomycetidae</taxon>
        <taxon>Hypocreales</taxon>
        <taxon>Hypocreaceae</taxon>
        <taxon>Trichoderma</taxon>
    </lineage>
</organism>
<name>A0A9P5CF81_9HYPO</name>
<dbReference type="EMBL" id="QLNT01000003">
    <property type="protein sequence ID" value="KAF3075781.1"/>
    <property type="molecule type" value="Genomic_DNA"/>
</dbReference>
<keyword evidence="2" id="KW-1185">Reference proteome</keyword>
<reference evidence="1 2" key="1">
    <citation type="submission" date="2018-06" db="EMBL/GenBank/DDBJ databases">
        <title>Genome analysis of cellulolytic fungus Trichoderma lentiforme CFAM-422.</title>
        <authorList>
            <person name="Steindorff A.S."/>
            <person name="Formighieri E.F."/>
            <person name="Midorikawa G.E.O."/>
            <person name="Tamietti M.S."/>
            <person name="Ramos E.Z."/>
            <person name="Silva A.S."/>
            <person name="Bon E.P.S."/>
            <person name="Mendes T.D."/>
            <person name="Damaso M.C.T."/>
            <person name="Favaro L.C.L."/>
        </authorList>
    </citation>
    <scope>NUCLEOTIDE SEQUENCE [LARGE SCALE GENOMIC DNA]</scope>
    <source>
        <strain evidence="1 2">CFAM-422</strain>
    </source>
</reference>
<dbReference type="AlphaFoldDB" id="A0A9P5CF81"/>
<sequence>MSRAQNLAVVGAPVGLTKIVFASVGHITAKQMQSSTSLSEHTILLMFGLQQQHCFGVGGGVAFGGVPCQNVGAPAGQMTWGQMHSDAGIDLSQSILFLLMSQQQHPESAGGWAGGAARAEAPNTSTERAANESIFMTGFFFLFLGN</sequence>
<comment type="caution">
    <text evidence="1">The sequence shown here is derived from an EMBL/GenBank/DDBJ whole genome shotgun (WGS) entry which is preliminary data.</text>
</comment>